<feature type="region of interest" description="Disordered" evidence="1">
    <location>
        <begin position="1"/>
        <end position="22"/>
    </location>
</feature>
<dbReference type="EMBL" id="BGPR01057596">
    <property type="protein sequence ID" value="GBO33887.1"/>
    <property type="molecule type" value="Genomic_DNA"/>
</dbReference>
<organism evidence="2 3">
    <name type="scientific">Araneus ventricosus</name>
    <name type="common">Orbweaver spider</name>
    <name type="synonym">Epeira ventricosa</name>
    <dbReference type="NCBI Taxonomy" id="182803"/>
    <lineage>
        <taxon>Eukaryota</taxon>
        <taxon>Metazoa</taxon>
        <taxon>Ecdysozoa</taxon>
        <taxon>Arthropoda</taxon>
        <taxon>Chelicerata</taxon>
        <taxon>Arachnida</taxon>
        <taxon>Araneae</taxon>
        <taxon>Araneomorphae</taxon>
        <taxon>Entelegynae</taxon>
        <taxon>Araneoidea</taxon>
        <taxon>Araneidae</taxon>
        <taxon>Araneus</taxon>
    </lineage>
</organism>
<gene>
    <name evidence="2" type="ORF">AVEN_154397_1</name>
</gene>
<dbReference type="AlphaFoldDB" id="A0A4Y2WCU6"/>
<protein>
    <submittedName>
        <fullName evidence="2">Uncharacterized protein</fullName>
    </submittedName>
</protein>
<evidence type="ECO:0000313" key="3">
    <source>
        <dbReference type="Proteomes" id="UP000499080"/>
    </source>
</evidence>
<comment type="caution">
    <text evidence="2">The sequence shown here is derived from an EMBL/GenBank/DDBJ whole genome shotgun (WGS) entry which is preliminary data.</text>
</comment>
<keyword evidence="3" id="KW-1185">Reference proteome</keyword>
<evidence type="ECO:0000256" key="1">
    <source>
        <dbReference type="SAM" id="MobiDB-lite"/>
    </source>
</evidence>
<reference evidence="2 3" key="1">
    <citation type="journal article" date="2019" name="Sci. Rep.">
        <title>Orb-weaving spider Araneus ventricosus genome elucidates the spidroin gene catalogue.</title>
        <authorList>
            <person name="Kono N."/>
            <person name="Nakamura H."/>
            <person name="Ohtoshi R."/>
            <person name="Moran D.A.P."/>
            <person name="Shinohara A."/>
            <person name="Yoshida Y."/>
            <person name="Fujiwara M."/>
            <person name="Mori M."/>
            <person name="Tomita M."/>
            <person name="Arakawa K."/>
        </authorList>
    </citation>
    <scope>NUCLEOTIDE SEQUENCE [LARGE SCALE GENOMIC DNA]</scope>
</reference>
<evidence type="ECO:0000313" key="2">
    <source>
        <dbReference type="EMBL" id="GBO33887.1"/>
    </source>
</evidence>
<name>A0A4Y2WCU6_ARAVE</name>
<dbReference type="Proteomes" id="UP000499080">
    <property type="component" value="Unassembled WGS sequence"/>
</dbReference>
<feature type="non-terminal residue" evidence="2">
    <location>
        <position position="67"/>
    </location>
</feature>
<accession>A0A4Y2WCU6</accession>
<proteinExistence type="predicted"/>
<sequence>MALNPNDSPWAPLSETSPTCNPTTRDGFAHRFGIGVCIVMRNSTLFTRLGARNRLGRGCNGRIHFFR</sequence>